<dbReference type="Pfam" id="PF20430">
    <property type="entry name" value="Eplus_motif"/>
    <property type="match status" value="1"/>
</dbReference>
<dbReference type="EMBL" id="CAADRP010000688">
    <property type="protein sequence ID" value="VFU31289.1"/>
    <property type="molecule type" value="Genomic_DNA"/>
</dbReference>
<feature type="repeat" description="PPR" evidence="3">
    <location>
        <begin position="111"/>
        <end position="145"/>
    </location>
</feature>
<dbReference type="InterPro" id="IPR046848">
    <property type="entry name" value="E_motif"/>
</dbReference>
<dbReference type="InterPro" id="IPR032867">
    <property type="entry name" value="DYW_dom"/>
</dbReference>
<feature type="repeat" description="PPR" evidence="3">
    <location>
        <begin position="393"/>
        <end position="423"/>
    </location>
</feature>
<dbReference type="FunFam" id="1.25.40.10:FF:000566">
    <property type="entry name" value="Pentatricopeptide repeat-containing protein"/>
    <property type="match status" value="1"/>
</dbReference>
<feature type="repeat" description="PPR" evidence="3">
    <location>
        <begin position="561"/>
        <end position="595"/>
    </location>
</feature>
<sequence length="956" mass="107068">MTPPGSIRTAANRYGSLLQICCLQSPISYSLARPVHAHMIASGFQPRGHILNRLIDIYGKSSKLEYARYLFDEIPQPDIVARTTLIAAYSAAGDLKLSRKIFSETPLRMRDSVFYNAMITAYSHNHDGHAAIELFCDMQRDNFRPDNYTFTSVLGALALVAEKEKHCQLLHCAVVKSGTGFVTSVLNALISSYVKCAASPSAQSSSLMAEARRLFDEMPNRDELSWTTIITGYVRNNDLDAAKEFLNGTSEKLGVAWNAMISGYAHRGLHLEAFEMFRKMVMSKIQLDEFTFTSIISVCANAGCFRLGKEMHAYFLKTVANPAPDIAMPVNNALITFYWKCGKADIAREIFNKMPDRDLVSWNIILSGYVNAGCMDEAKSFFNEMPEKNILSWIIMISGLAQIGFAEEALKFFNRMKLQGFEPCDYAFAGAIISCSVLGSLKHGRQLHAQLVRYGYESSLSAGNALITMYARCGVVDAAHCLFINMPCVDSVSWNAMIAALGQHGQGAQAIELFEEMLKEGILPDRISFLTVISACSHAGLVKEGRKYFDSMHNVYSVTPDEEHYARVIDLLCRAGNFSEAKEVMESMPFEPGAPIWEALLAGCRIHGNIDLGIEAAERLFELKPQHDGTYVLLSNMYAVAGQWNDMAKVRKLMRDRGVKKEPGCSWIEVENKVYSFLVGDSNHPEMRQIYNYLEQLVLEMRKIGYVPDTKYVLHDMESALKEHELSTHSEKLAVAYGLMKLPHGATVRVFKNLRICGDCHNAFKFMSKVVGSEIVVRDGKRFHHFRDASVTTTATSDIRDFSPKDNEKKELNSVKEQVIGFSCLNYRIQIGFHGFEQYSISVKASSLPDDGDLTAGEYQAFTRLLNSFDNFTCCHVSSLTISTRILRGRSYSSVLRELLMTKKCNLLAINTKLNVQNLRWLRRPSEVINTDGRRKRSRDGVLGLEGKRASLVGSR</sequence>
<name>A0A6N2KTE9_SALVM</name>
<reference evidence="5" key="1">
    <citation type="submission" date="2019-03" db="EMBL/GenBank/DDBJ databases">
        <authorList>
            <person name="Mank J."/>
            <person name="Almeida P."/>
        </authorList>
    </citation>
    <scope>NUCLEOTIDE SEQUENCE</scope>
    <source>
        <strain evidence="5">78183</strain>
    </source>
</reference>
<feature type="repeat" description="PPR" evidence="3">
    <location>
        <begin position="490"/>
        <end position="524"/>
    </location>
</feature>
<keyword evidence="2" id="KW-0677">Repeat</keyword>
<dbReference type="Pfam" id="PF13041">
    <property type="entry name" value="PPR_2"/>
    <property type="match status" value="3"/>
</dbReference>
<dbReference type="AlphaFoldDB" id="A0A6N2KTE9"/>
<dbReference type="InterPro" id="IPR011990">
    <property type="entry name" value="TPR-like_helical_dom_sf"/>
</dbReference>
<dbReference type="Pfam" id="PF20431">
    <property type="entry name" value="E_motif"/>
    <property type="match status" value="1"/>
</dbReference>
<dbReference type="GO" id="GO:0003723">
    <property type="term" value="F:RNA binding"/>
    <property type="evidence" value="ECO:0007669"/>
    <property type="project" value="InterPro"/>
</dbReference>
<evidence type="ECO:0000256" key="3">
    <source>
        <dbReference type="PROSITE-ProRule" id="PRU00708"/>
    </source>
</evidence>
<protein>
    <recommendedName>
        <fullName evidence="4">DYW domain-containing protein</fullName>
    </recommendedName>
</protein>
<feature type="repeat" description="PPR" evidence="3">
    <location>
        <begin position="358"/>
        <end position="392"/>
    </location>
</feature>
<dbReference type="PANTHER" id="PTHR47926">
    <property type="entry name" value="PENTATRICOPEPTIDE REPEAT-CONTAINING PROTEIN"/>
    <property type="match status" value="1"/>
</dbReference>
<dbReference type="Pfam" id="PF14432">
    <property type="entry name" value="DYW_deaminase"/>
    <property type="match status" value="1"/>
</dbReference>
<dbReference type="InterPro" id="IPR046960">
    <property type="entry name" value="PPR_At4g14850-like_plant"/>
</dbReference>
<organism evidence="5">
    <name type="scientific">Salix viminalis</name>
    <name type="common">Common osier</name>
    <name type="synonym">Basket willow</name>
    <dbReference type="NCBI Taxonomy" id="40686"/>
    <lineage>
        <taxon>Eukaryota</taxon>
        <taxon>Viridiplantae</taxon>
        <taxon>Streptophyta</taxon>
        <taxon>Embryophyta</taxon>
        <taxon>Tracheophyta</taxon>
        <taxon>Spermatophyta</taxon>
        <taxon>Magnoliopsida</taxon>
        <taxon>eudicotyledons</taxon>
        <taxon>Gunneridae</taxon>
        <taxon>Pentapetalae</taxon>
        <taxon>rosids</taxon>
        <taxon>fabids</taxon>
        <taxon>Malpighiales</taxon>
        <taxon>Salicaceae</taxon>
        <taxon>Saliceae</taxon>
        <taxon>Salix</taxon>
    </lineage>
</organism>
<gene>
    <name evidence="5" type="ORF">SVIM_LOCUS128831</name>
</gene>
<dbReference type="NCBIfam" id="TIGR00756">
    <property type="entry name" value="PPR"/>
    <property type="match status" value="7"/>
</dbReference>
<proteinExistence type="inferred from homology"/>
<accession>A0A6N2KTE9</accession>
<evidence type="ECO:0000259" key="4">
    <source>
        <dbReference type="Pfam" id="PF14432"/>
    </source>
</evidence>
<dbReference type="InterPro" id="IPR046849">
    <property type="entry name" value="E2_motif"/>
</dbReference>
<dbReference type="InterPro" id="IPR002885">
    <property type="entry name" value="PPR_rpt"/>
</dbReference>
<dbReference type="PANTHER" id="PTHR47926:SF541">
    <property type="entry name" value="DYW DOMAIN-CONTAINING PROTEIN"/>
    <property type="match status" value="1"/>
</dbReference>
<dbReference type="FunFam" id="1.25.40.10:FF:000677">
    <property type="entry name" value="Pentatricopeptide repeat-containing protein"/>
    <property type="match status" value="1"/>
</dbReference>
<feature type="repeat" description="PPR" evidence="3">
    <location>
        <begin position="253"/>
        <end position="287"/>
    </location>
</feature>
<evidence type="ECO:0000256" key="1">
    <source>
        <dbReference type="ARBA" id="ARBA00006643"/>
    </source>
</evidence>
<dbReference type="GO" id="GO:0008270">
    <property type="term" value="F:zinc ion binding"/>
    <property type="evidence" value="ECO:0007669"/>
    <property type="project" value="InterPro"/>
</dbReference>
<evidence type="ECO:0000313" key="5">
    <source>
        <dbReference type="EMBL" id="VFU31289.1"/>
    </source>
</evidence>
<dbReference type="PROSITE" id="PS51375">
    <property type="entry name" value="PPR"/>
    <property type="match status" value="6"/>
</dbReference>
<comment type="similarity">
    <text evidence="1">Belongs to the PPR family. PCMP-H subfamily.</text>
</comment>
<dbReference type="SUPFAM" id="SSF48452">
    <property type="entry name" value="TPR-like"/>
    <property type="match status" value="1"/>
</dbReference>
<dbReference type="Gene3D" id="1.25.40.10">
    <property type="entry name" value="Tetratricopeptide repeat domain"/>
    <property type="match status" value="4"/>
</dbReference>
<dbReference type="GO" id="GO:0009451">
    <property type="term" value="P:RNA modification"/>
    <property type="evidence" value="ECO:0007669"/>
    <property type="project" value="InterPro"/>
</dbReference>
<dbReference type="Pfam" id="PF01535">
    <property type="entry name" value="PPR"/>
    <property type="match status" value="6"/>
</dbReference>
<evidence type="ECO:0000256" key="2">
    <source>
        <dbReference type="ARBA" id="ARBA00022737"/>
    </source>
</evidence>
<feature type="domain" description="DYW" evidence="4">
    <location>
        <begin position="705"/>
        <end position="791"/>
    </location>
</feature>